<evidence type="ECO:0000256" key="1">
    <source>
        <dbReference type="SAM" id="Phobius"/>
    </source>
</evidence>
<proteinExistence type="predicted"/>
<reference evidence="3" key="1">
    <citation type="submission" date="2017-02" db="UniProtKB">
        <authorList>
            <consortium name="WormBaseParasite"/>
        </authorList>
    </citation>
    <scope>IDENTIFICATION</scope>
</reference>
<protein>
    <submittedName>
        <fullName evidence="3">Uncharacterized protein</fullName>
    </submittedName>
</protein>
<keyword evidence="1" id="KW-0812">Transmembrane</keyword>
<accession>A0A0N4ZC41</accession>
<organism evidence="2 3">
    <name type="scientific">Parastrongyloides trichosuri</name>
    <name type="common">Possum-specific nematode worm</name>
    <dbReference type="NCBI Taxonomy" id="131310"/>
    <lineage>
        <taxon>Eukaryota</taxon>
        <taxon>Metazoa</taxon>
        <taxon>Ecdysozoa</taxon>
        <taxon>Nematoda</taxon>
        <taxon>Chromadorea</taxon>
        <taxon>Rhabditida</taxon>
        <taxon>Tylenchina</taxon>
        <taxon>Panagrolaimomorpha</taxon>
        <taxon>Strongyloidoidea</taxon>
        <taxon>Strongyloididae</taxon>
        <taxon>Parastrongyloides</taxon>
    </lineage>
</organism>
<dbReference type="AlphaFoldDB" id="A0A0N4ZC41"/>
<keyword evidence="1" id="KW-0472">Membrane</keyword>
<dbReference type="STRING" id="131310.A0A0N4ZC41"/>
<feature type="transmembrane region" description="Helical" evidence="1">
    <location>
        <begin position="270"/>
        <end position="293"/>
    </location>
</feature>
<evidence type="ECO:0000313" key="2">
    <source>
        <dbReference type="Proteomes" id="UP000038045"/>
    </source>
</evidence>
<dbReference type="WBParaSite" id="PTRK_0000509600.1">
    <property type="protein sequence ID" value="PTRK_0000509600.1"/>
    <property type="gene ID" value="PTRK_0000509600"/>
</dbReference>
<name>A0A0N4ZC41_PARTI</name>
<sequence>MTTSFTTPKPSKIPLLLSQSMSSVTSKNNQHKTLKTLLIQSTDSGNEITIGSSEQLAEVYVSPRITAENVLKNCREKKITISTKYSKPSLIVPLRRDYTAMEKSSSPKHYTNSFYLNEQSSGLGSSIVTMRSSIDEIEEKEIKDNVDKIMSFTRMRHSHKFYRNQMGGFDHDFLKNKNWLYLSARGFCRNCKHIPVFLMDYGKIKKYNVVKKRPCICEKLILSSKQNSSNLSTVKVEEQTNIIQLQSKMKTINQQELLFSVLNEHEIYEYFLLILLPGAFAFFVETFFSIITLL</sequence>
<dbReference type="Proteomes" id="UP000038045">
    <property type="component" value="Unplaced"/>
</dbReference>
<keyword evidence="1" id="KW-1133">Transmembrane helix</keyword>
<evidence type="ECO:0000313" key="3">
    <source>
        <dbReference type="WBParaSite" id="PTRK_0000509600.1"/>
    </source>
</evidence>
<keyword evidence="2" id="KW-1185">Reference proteome</keyword>